<dbReference type="PROSITE" id="PS51000">
    <property type="entry name" value="HTH_DEOR_2"/>
    <property type="match status" value="1"/>
</dbReference>
<dbReference type="SUPFAM" id="SSF46785">
    <property type="entry name" value="Winged helix' DNA-binding domain"/>
    <property type="match status" value="1"/>
</dbReference>
<dbReference type="InterPro" id="IPR036388">
    <property type="entry name" value="WH-like_DNA-bd_sf"/>
</dbReference>
<keyword evidence="3" id="KW-0804">Transcription</keyword>
<keyword evidence="6" id="KW-1185">Reference proteome</keyword>
<dbReference type="PANTHER" id="PTHR30363:SF44">
    <property type="entry name" value="AGA OPERON TRANSCRIPTIONAL REPRESSOR-RELATED"/>
    <property type="match status" value="1"/>
</dbReference>
<dbReference type="Pfam" id="PF00455">
    <property type="entry name" value="DeoRC"/>
    <property type="match status" value="1"/>
</dbReference>
<evidence type="ECO:0000259" key="4">
    <source>
        <dbReference type="PROSITE" id="PS51000"/>
    </source>
</evidence>
<dbReference type="SMART" id="SM01134">
    <property type="entry name" value="DeoRC"/>
    <property type="match status" value="1"/>
</dbReference>
<feature type="domain" description="HTH deoR-type" evidence="4">
    <location>
        <begin position="3"/>
        <end position="58"/>
    </location>
</feature>
<name>A0A830GFS1_9EURY</name>
<dbReference type="PROSITE" id="PS00894">
    <property type="entry name" value="HTH_DEOR_1"/>
    <property type="match status" value="1"/>
</dbReference>
<keyword evidence="1" id="KW-0805">Transcription regulation</keyword>
<dbReference type="InterPro" id="IPR018356">
    <property type="entry name" value="Tscrpt_reg_HTH_DeoR_CS"/>
</dbReference>
<dbReference type="SUPFAM" id="SSF100950">
    <property type="entry name" value="NagB/RpiA/CoA transferase-like"/>
    <property type="match status" value="1"/>
</dbReference>
<organism evidence="5 6">
    <name type="scientific">Haloarcula pellucida</name>
    <dbReference type="NCBI Taxonomy" id="1427151"/>
    <lineage>
        <taxon>Archaea</taxon>
        <taxon>Methanobacteriati</taxon>
        <taxon>Methanobacteriota</taxon>
        <taxon>Stenosarchaea group</taxon>
        <taxon>Halobacteria</taxon>
        <taxon>Halobacteriales</taxon>
        <taxon>Haloarculaceae</taxon>
        <taxon>Haloarcula</taxon>
    </lineage>
</organism>
<dbReference type="Pfam" id="PF08220">
    <property type="entry name" value="HTH_DeoR"/>
    <property type="match status" value="1"/>
</dbReference>
<dbReference type="GO" id="GO:0003677">
    <property type="term" value="F:DNA binding"/>
    <property type="evidence" value="ECO:0007669"/>
    <property type="project" value="UniProtKB-KW"/>
</dbReference>
<evidence type="ECO:0000256" key="1">
    <source>
        <dbReference type="ARBA" id="ARBA00023015"/>
    </source>
</evidence>
<proteinExistence type="predicted"/>
<evidence type="ECO:0000313" key="5">
    <source>
        <dbReference type="EMBL" id="GGN85546.1"/>
    </source>
</evidence>
<dbReference type="AlphaFoldDB" id="A0A830GFS1"/>
<gene>
    <name evidence="5" type="ORF">GCM10009030_02150</name>
</gene>
<dbReference type="NCBIfam" id="NF041397">
    <property type="entry name" value="TranRegGlpR_Halo"/>
    <property type="match status" value="1"/>
</dbReference>
<dbReference type="SMART" id="SM00420">
    <property type="entry name" value="HTH_DEOR"/>
    <property type="match status" value="1"/>
</dbReference>
<accession>A0A830GFS1</accession>
<dbReference type="InterPro" id="IPR001034">
    <property type="entry name" value="DeoR_HTH"/>
</dbReference>
<dbReference type="InterPro" id="IPR053563">
    <property type="entry name" value="Glycerol_resp_trans_regulator"/>
</dbReference>
<dbReference type="GO" id="GO:0003700">
    <property type="term" value="F:DNA-binding transcription factor activity"/>
    <property type="evidence" value="ECO:0007669"/>
    <property type="project" value="InterPro"/>
</dbReference>
<evidence type="ECO:0000256" key="2">
    <source>
        <dbReference type="ARBA" id="ARBA00023125"/>
    </source>
</evidence>
<reference evidence="5" key="2">
    <citation type="submission" date="2020-09" db="EMBL/GenBank/DDBJ databases">
        <authorList>
            <person name="Sun Q."/>
            <person name="Ohkuma M."/>
        </authorList>
    </citation>
    <scope>NUCLEOTIDE SEQUENCE</scope>
    <source>
        <strain evidence="5">JCM 17820</strain>
    </source>
</reference>
<evidence type="ECO:0000313" key="6">
    <source>
        <dbReference type="Proteomes" id="UP000605784"/>
    </source>
</evidence>
<keyword evidence="2" id="KW-0238">DNA-binding</keyword>
<sequence>MLPEERRKEIVRKVNSSDRVTVEELTETFGVSGATIRRDLASLAEDGLIERFHGGALPATNGREDVTDTRVTNSVENPNGKRAIAERAVEELSDGDAVFFDTGQTTMEVARELPESVSLLVATNSPENAFELRKACGEVKVVGDSLRPTSDALVGPSGESYLRKTNFDIVFLETDAIQQDGSLSVSNEDEARIKSLLVDGGHRVILVADGSKLGQQSFREFATVDDIDVFITDVALGEDMRAVFDRAGVDVVDNLVVVS</sequence>
<dbReference type="RefSeq" id="WP_188995660.1">
    <property type="nucleotide sequence ID" value="NZ_BMOU01000001.1"/>
</dbReference>
<dbReference type="EMBL" id="BMOU01000001">
    <property type="protein sequence ID" value="GGN85546.1"/>
    <property type="molecule type" value="Genomic_DNA"/>
</dbReference>
<dbReference type="PRINTS" id="PR00037">
    <property type="entry name" value="HTHLACR"/>
</dbReference>
<dbReference type="InterPro" id="IPR014036">
    <property type="entry name" value="DeoR-like_C"/>
</dbReference>
<dbReference type="InterPro" id="IPR050313">
    <property type="entry name" value="Carb_Metab_HTH_regulators"/>
</dbReference>
<dbReference type="PANTHER" id="PTHR30363">
    <property type="entry name" value="HTH-TYPE TRANSCRIPTIONAL REGULATOR SRLR-RELATED"/>
    <property type="match status" value="1"/>
</dbReference>
<dbReference type="InterPro" id="IPR037171">
    <property type="entry name" value="NagB/RpiA_transferase-like"/>
</dbReference>
<dbReference type="Gene3D" id="3.40.50.1360">
    <property type="match status" value="1"/>
</dbReference>
<protein>
    <submittedName>
        <fullName evidence="5">DeoR family transcriptional regulator</fullName>
    </submittedName>
</protein>
<comment type="caution">
    <text evidence="5">The sequence shown here is derived from an EMBL/GenBank/DDBJ whole genome shotgun (WGS) entry which is preliminary data.</text>
</comment>
<dbReference type="InterPro" id="IPR036390">
    <property type="entry name" value="WH_DNA-bd_sf"/>
</dbReference>
<dbReference type="Gene3D" id="1.10.10.10">
    <property type="entry name" value="Winged helix-like DNA-binding domain superfamily/Winged helix DNA-binding domain"/>
    <property type="match status" value="1"/>
</dbReference>
<evidence type="ECO:0000256" key="3">
    <source>
        <dbReference type="ARBA" id="ARBA00023163"/>
    </source>
</evidence>
<dbReference type="Proteomes" id="UP000605784">
    <property type="component" value="Unassembled WGS sequence"/>
</dbReference>
<reference evidence="5" key="1">
    <citation type="journal article" date="2014" name="Int. J. Syst. Evol. Microbiol.">
        <title>Complete genome sequence of Corynebacterium casei LMG S-19264T (=DSM 44701T), isolated from a smear-ripened cheese.</title>
        <authorList>
            <consortium name="US DOE Joint Genome Institute (JGI-PGF)"/>
            <person name="Walter F."/>
            <person name="Albersmeier A."/>
            <person name="Kalinowski J."/>
            <person name="Ruckert C."/>
        </authorList>
    </citation>
    <scope>NUCLEOTIDE SEQUENCE</scope>
    <source>
        <strain evidence="5">JCM 17820</strain>
    </source>
</reference>